<evidence type="ECO:0000256" key="6">
    <source>
        <dbReference type="ARBA" id="ARBA00023136"/>
    </source>
</evidence>
<evidence type="ECO:0000256" key="9">
    <source>
        <dbReference type="SAM" id="Phobius"/>
    </source>
</evidence>
<feature type="transmembrane region" description="Helical" evidence="9">
    <location>
        <begin position="14"/>
        <end position="34"/>
    </location>
</feature>
<comment type="subcellular location">
    <subcellularLocation>
        <location evidence="1">Membrane</location>
        <topology evidence="1">Multi-pass membrane protein</topology>
    </subcellularLocation>
</comment>
<proteinExistence type="predicted"/>
<evidence type="ECO:0000256" key="2">
    <source>
        <dbReference type="ARBA" id="ARBA00022606"/>
    </source>
</evidence>
<dbReference type="EMBL" id="JARQZJ010000073">
    <property type="protein sequence ID" value="KAK9882192.1"/>
    <property type="molecule type" value="Genomic_DNA"/>
</dbReference>
<comment type="caution">
    <text evidence="10">The sequence shown here is derived from an EMBL/GenBank/DDBJ whole genome shotgun (WGS) entry which is preliminary data.</text>
</comment>
<sequence>MSKGLFRGTLTTRATHVSIGIISLLGVFDALILVHSKKFRNFMKIMTENEEFLNNNPNLTLRKIHQDGMKNIWPTFNFLLNFVVITITMILFVQTALMHTLRELEHEEECRKSDDCSLLLLETWYCPFGVDDHYWWANIFELACGIICVLLNFERDLYFTNFISYIRCRLRILAYVLHKWDKFIKKAKNEVGYFEEVDGLLRSCLSEHQNIIRASSWQMKSIIPLGLN</sequence>
<evidence type="ECO:0000256" key="1">
    <source>
        <dbReference type="ARBA" id="ARBA00004141"/>
    </source>
</evidence>
<dbReference type="Pfam" id="PF02949">
    <property type="entry name" value="7tm_6"/>
    <property type="match status" value="1"/>
</dbReference>
<organism evidence="10 11">
    <name type="scientific">Henosepilachna vigintioctopunctata</name>
    <dbReference type="NCBI Taxonomy" id="420089"/>
    <lineage>
        <taxon>Eukaryota</taxon>
        <taxon>Metazoa</taxon>
        <taxon>Ecdysozoa</taxon>
        <taxon>Arthropoda</taxon>
        <taxon>Hexapoda</taxon>
        <taxon>Insecta</taxon>
        <taxon>Pterygota</taxon>
        <taxon>Neoptera</taxon>
        <taxon>Endopterygota</taxon>
        <taxon>Coleoptera</taxon>
        <taxon>Polyphaga</taxon>
        <taxon>Cucujiformia</taxon>
        <taxon>Coccinelloidea</taxon>
        <taxon>Coccinellidae</taxon>
        <taxon>Epilachninae</taxon>
        <taxon>Epilachnini</taxon>
        <taxon>Henosepilachna</taxon>
    </lineage>
</organism>
<accession>A0AAW1UF19</accession>
<evidence type="ECO:0000256" key="5">
    <source>
        <dbReference type="ARBA" id="ARBA00022989"/>
    </source>
</evidence>
<evidence type="ECO:0000256" key="7">
    <source>
        <dbReference type="ARBA" id="ARBA00023170"/>
    </source>
</evidence>
<gene>
    <name evidence="10" type="ORF">WA026_019704</name>
</gene>
<dbReference type="GO" id="GO:0004984">
    <property type="term" value="F:olfactory receptor activity"/>
    <property type="evidence" value="ECO:0007669"/>
    <property type="project" value="InterPro"/>
</dbReference>
<dbReference type="GO" id="GO:0007165">
    <property type="term" value="P:signal transduction"/>
    <property type="evidence" value="ECO:0007669"/>
    <property type="project" value="UniProtKB-KW"/>
</dbReference>
<keyword evidence="6 9" id="KW-0472">Membrane</keyword>
<feature type="transmembrane region" description="Helical" evidence="9">
    <location>
        <begin position="134"/>
        <end position="153"/>
    </location>
</feature>
<keyword evidence="3 9" id="KW-0812">Transmembrane</keyword>
<dbReference type="Proteomes" id="UP001431783">
    <property type="component" value="Unassembled WGS sequence"/>
</dbReference>
<evidence type="ECO:0000256" key="8">
    <source>
        <dbReference type="ARBA" id="ARBA00023224"/>
    </source>
</evidence>
<dbReference type="GO" id="GO:0005549">
    <property type="term" value="F:odorant binding"/>
    <property type="evidence" value="ECO:0007669"/>
    <property type="project" value="InterPro"/>
</dbReference>
<feature type="transmembrane region" description="Helical" evidence="9">
    <location>
        <begin position="78"/>
        <end position="97"/>
    </location>
</feature>
<reference evidence="10 11" key="1">
    <citation type="submission" date="2023-03" db="EMBL/GenBank/DDBJ databases">
        <title>Genome insight into feeding habits of ladybird beetles.</title>
        <authorList>
            <person name="Li H.-S."/>
            <person name="Huang Y.-H."/>
            <person name="Pang H."/>
        </authorList>
    </citation>
    <scope>NUCLEOTIDE SEQUENCE [LARGE SCALE GENOMIC DNA]</scope>
    <source>
        <strain evidence="10">SYSU_2023b</strain>
        <tissue evidence="10">Whole body</tissue>
    </source>
</reference>
<dbReference type="AlphaFoldDB" id="A0AAW1UF19"/>
<evidence type="ECO:0000313" key="11">
    <source>
        <dbReference type="Proteomes" id="UP001431783"/>
    </source>
</evidence>
<keyword evidence="4" id="KW-0552">Olfaction</keyword>
<protein>
    <submittedName>
        <fullName evidence="10">Uncharacterized protein</fullName>
    </submittedName>
</protein>
<evidence type="ECO:0000313" key="10">
    <source>
        <dbReference type="EMBL" id="KAK9882192.1"/>
    </source>
</evidence>
<keyword evidence="2" id="KW-0716">Sensory transduction</keyword>
<keyword evidence="5 9" id="KW-1133">Transmembrane helix</keyword>
<keyword evidence="7" id="KW-0675">Receptor</keyword>
<evidence type="ECO:0000256" key="4">
    <source>
        <dbReference type="ARBA" id="ARBA00022725"/>
    </source>
</evidence>
<name>A0AAW1UF19_9CUCU</name>
<dbReference type="InterPro" id="IPR004117">
    <property type="entry name" value="7tm6_olfct_rcpt"/>
</dbReference>
<evidence type="ECO:0000256" key="3">
    <source>
        <dbReference type="ARBA" id="ARBA00022692"/>
    </source>
</evidence>
<keyword evidence="8" id="KW-0807">Transducer</keyword>
<keyword evidence="11" id="KW-1185">Reference proteome</keyword>
<dbReference type="GO" id="GO:0016020">
    <property type="term" value="C:membrane"/>
    <property type="evidence" value="ECO:0007669"/>
    <property type="project" value="UniProtKB-SubCell"/>
</dbReference>